<evidence type="ECO:0000313" key="2">
    <source>
        <dbReference type="Proteomes" id="UP000826234"/>
    </source>
</evidence>
<comment type="caution">
    <text evidence="1">The sequence shown here is derived from an EMBL/GenBank/DDBJ whole genome shotgun (WGS) entry which is preliminary data.</text>
</comment>
<dbReference type="EMBL" id="JAIPUX010003283">
    <property type="protein sequence ID" value="KAH0623362.1"/>
    <property type="molecule type" value="Genomic_DNA"/>
</dbReference>
<name>A0ABQ7T197_PHRPL</name>
<accession>A0ABQ7T197</accession>
<gene>
    <name evidence="1" type="ORF">JD844_031623</name>
</gene>
<protein>
    <submittedName>
        <fullName evidence="1">Uncharacterized protein</fullName>
    </submittedName>
</protein>
<keyword evidence="2" id="KW-1185">Reference proteome</keyword>
<proteinExistence type="predicted"/>
<organism evidence="1 2">
    <name type="scientific">Phrynosoma platyrhinos</name>
    <name type="common">Desert horned lizard</name>
    <dbReference type="NCBI Taxonomy" id="52577"/>
    <lineage>
        <taxon>Eukaryota</taxon>
        <taxon>Metazoa</taxon>
        <taxon>Chordata</taxon>
        <taxon>Craniata</taxon>
        <taxon>Vertebrata</taxon>
        <taxon>Euteleostomi</taxon>
        <taxon>Lepidosauria</taxon>
        <taxon>Squamata</taxon>
        <taxon>Bifurcata</taxon>
        <taxon>Unidentata</taxon>
        <taxon>Episquamata</taxon>
        <taxon>Toxicofera</taxon>
        <taxon>Iguania</taxon>
        <taxon>Phrynosomatidae</taxon>
        <taxon>Phrynosomatinae</taxon>
        <taxon>Phrynosoma</taxon>
    </lineage>
</organism>
<evidence type="ECO:0000313" key="1">
    <source>
        <dbReference type="EMBL" id="KAH0623362.1"/>
    </source>
</evidence>
<reference evidence="1 2" key="1">
    <citation type="journal article" date="2022" name="Gigascience">
        <title>A chromosome-level genome assembly and annotation of the desert horned lizard, Phrynosoma platyrhinos, provides insight into chromosomal rearrangements among reptiles.</title>
        <authorList>
            <person name="Koochekian N."/>
            <person name="Ascanio A."/>
            <person name="Farleigh K."/>
            <person name="Card D.C."/>
            <person name="Schield D.R."/>
            <person name="Castoe T.A."/>
            <person name="Jezkova T."/>
        </authorList>
    </citation>
    <scope>NUCLEOTIDE SEQUENCE [LARGE SCALE GENOMIC DNA]</scope>
    <source>
        <strain evidence="1">NK-2021</strain>
    </source>
</reference>
<sequence>MSSLSYDSKLNGYKTSILRSSTYVSNVDNLAHFRFYSCPFCLLEDSIQCEFCHPKDLEIDHIWHAAFELC</sequence>
<dbReference type="Proteomes" id="UP000826234">
    <property type="component" value="Unassembled WGS sequence"/>
</dbReference>